<dbReference type="Proteomes" id="UP000052022">
    <property type="component" value="Unassembled WGS sequence"/>
</dbReference>
<dbReference type="InterPro" id="IPR001054">
    <property type="entry name" value="A/G_cyclase"/>
</dbReference>
<proteinExistence type="predicted"/>
<dbReference type="SMART" id="SM00044">
    <property type="entry name" value="CYCc"/>
    <property type="match status" value="1"/>
</dbReference>
<reference evidence="3 4" key="1">
    <citation type="submission" date="2015-09" db="EMBL/GenBank/DDBJ databases">
        <authorList>
            <consortium name="Swine Surveillance"/>
        </authorList>
    </citation>
    <scope>NUCLEOTIDE SEQUENCE [LARGE SCALE GENOMIC DNA]</scope>
    <source>
        <strain evidence="3 4">CECT 7557</strain>
    </source>
</reference>
<accession>A0A0P1G7E6</accession>
<keyword evidence="3" id="KW-0456">Lyase</keyword>
<dbReference type="SUPFAM" id="SSF55073">
    <property type="entry name" value="Nucleotide cyclase"/>
    <property type="match status" value="1"/>
</dbReference>
<dbReference type="GO" id="GO:0004016">
    <property type="term" value="F:adenylate cyclase activity"/>
    <property type="evidence" value="ECO:0007669"/>
    <property type="project" value="UniProtKB-EC"/>
</dbReference>
<dbReference type="GO" id="GO:0035556">
    <property type="term" value="P:intracellular signal transduction"/>
    <property type="evidence" value="ECO:0007669"/>
    <property type="project" value="InterPro"/>
</dbReference>
<evidence type="ECO:0000313" key="3">
    <source>
        <dbReference type="EMBL" id="CUH77589.1"/>
    </source>
</evidence>
<dbReference type="EC" id="4.6.1.1" evidence="3"/>
<gene>
    <name evidence="3" type="primary">cyaB_1</name>
    <name evidence="3" type="ORF">TRM7557_01449</name>
</gene>
<dbReference type="PANTHER" id="PTHR43081">
    <property type="entry name" value="ADENYLATE CYCLASE, TERMINAL-DIFFERENTIATION SPECIFIC-RELATED"/>
    <property type="match status" value="1"/>
</dbReference>
<dbReference type="EMBL" id="CYSD01000020">
    <property type="protein sequence ID" value="CUH77589.1"/>
    <property type="molecule type" value="Genomic_DNA"/>
</dbReference>
<organism evidence="3 4">
    <name type="scientific">Tritonibacter multivorans</name>
    <dbReference type="NCBI Taxonomy" id="928856"/>
    <lineage>
        <taxon>Bacteria</taxon>
        <taxon>Pseudomonadati</taxon>
        <taxon>Pseudomonadota</taxon>
        <taxon>Alphaproteobacteria</taxon>
        <taxon>Rhodobacterales</taxon>
        <taxon>Paracoccaceae</taxon>
        <taxon>Tritonibacter</taxon>
    </lineage>
</organism>
<dbReference type="InterPro" id="IPR029787">
    <property type="entry name" value="Nucleotide_cyclase"/>
</dbReference>
<sequence>MQSKELFAREEAVITAARNRLAEPFASEEAQAQFAQLLADYEKLLKITWRFMRLSDRNEREMAAANDRAHRSSAELRQKNQELESISAKLSKYLSPQVYASIFSGKQRVELASQRKKLTVFFSDIHGFTQITDQMESEDLTELINHYLTEMAEVALEHGATIDKYMGDAVMAFFGDPESRGLQEDACACVRMALAMQERLSKLSEVWRNQGIDQPLTCRIGIHTGYCTVGNFGSAERMDYTIVGGNVNLASRLEKDAPPGGVLISHDTFALVRDEIPCEHRGPIRPRGLAYPVETYLALSPRDAAARGDGKLSLQLAHLALDADLNAMTPQERSEARLALGRVLDQFG</sequence>
<dbReference type="PANTHER" id="PTHR43081:SF18">
    <property type="entry name" value="BLL7624 PROTEIN"/>
    <property type="match status" value="1"/>
</dbReference>
<dbReference type="PROSITE" id="PS50125">
    <property type="entry name" value="GUANYLATE_CYCLASE_2"/>
    <property type="match status" value="1"/>
</dbReference>
<keyword evidence="1" id="KW-0175">Coiled coil</keyword>
<keyword evidence="4" id="KW-1185">Reference proteome</keyword>
<dbReference type="AlphaFoldDB" id="A0A0P1G7E6"/>
<dbReference type="Gene3D" id="3.30.70.1230">
    <property type="entry name" value="Nucleotide cyclase"/>
    <property type="match status" value="1"/>
</dbReference>
<feature type="domain" description="Guanylate cyclase" evidence="2">
    <location>
        <begin position="119"/>
        <end position="254"/>
    </location>
</feature>
<dbReference type="STRING" id="928856.SAMN04488049_111109"/>
<dbReference type="GO" id="GO:0006171">
    <property type="term" value="P:cAMP biosynthetic process"/>
    <property type="evidence" value="ECO:0007669"/>
    <property type="project" value="TreeGrafter"/>
</dbReference>
<name>A0A0P1G7E6_9RHOB</name>
<evidence type="ECO:0000313" key="4">
    <source>
        <dbReference type="Proteomes" id="UP000052022"/>
    </source>
</evidence>
<dbReference type="RefSeq" id="WP_058289541.1">
    <property type="nucleotide sequence ID" value="NZ_CYSD01000020.1"/>
</dbReference>
<evidence type="ECO:0000256" key="1">
    <source>
        <dbReference type="SAM" id="Coils"/>
    </source>
</evidence>
<feature type="coiled-coil region" evidence="1">
    <location>
        <begin position="62"/>
        <end position="89"/>
    </location>
</feature>
<dbReference type="InterPro" id="IPR050697">
    <property type="entry name" value="Adenylyl/Guanylyl_Cyclase_3/4"/>
</dbReference>
<protein>
    <submittedName>
        <fullName evidence="3">Adenylate cyclase 2</fullName>
        <ecNumber evidence="3">4.6.1.1</ecNumber>
    </submittedName>
</protein>
<dbReference type="Pfam" id="PF00211">
    <property type="entry name" value="Guanylate_cyc"/>
    <property type="match status" value="1"/>
</dbReference>
<evidence type="ECO:0000259" key="2">
    <source>
        <dbReference type="PROSITE" id="PS50125"/>
    </source>
</evidence>
<dbReference type="CDD" id="cd07302">
    <property type="entry name" value="CHD"/>
    <property type="match status" value="1"/>
</dbReference>